<keyword evidence="5" id="KW-1133">Transmembrane helix</keyword>
<gene>
    <name evidence="9" type="ORF">UFOPK3774_00152</name>
    <name evidence="10" type="ORF">UFOPK4049_00101</name>
</gene>
<keyword evidence="6" id="KW-0472">Membrane</keyword>
<dbReference type="PROSITE" id="PS51779">
    <property type="entry name" value="POTRA"/>
    <property type="match status" value="1"/>
</dbReference>
<evidence type="ECO:0000256" key="6">
    <source>
        <dbReference type="ARBA" id="ARBA00023136"/>
    </source>
</evidence>
<dbReference type="GO" id="GO:0051301">
    <property type="term" value="P:cell division"/>
    <property type="evidence" value="ECO:0007669"/>
    <property type="project" value="UniProtKB-KW"/>
</dbReference>
<dbReference type="EMBL" id="CAFBNG010000015">
    <property type="protein sequence ID" value="CAB4932597.1"/>
    <property type="molecule type" value="Genomic_DNA"/>
</dbReference>
<evidence type="ECO:0000256" key="5">
    <source>
        <dbReference type="ARBA" id="ARBA00022989"/>
    </source>
</evidence>
<dbReference type="AlphaFoldDB" id="A0A6J7NTD7"/>
<dbReference type="GO" id="GO:0016020">
    <property type="term" value="C:membrane"/>
    <property type="evidence" value="ECO:0007669"/>
    <property type="project" value="UniProtKB-SubCell"/>
</dbReference>
<evidence type="ECO:0000256" key="2">
    <source>
        <dbReference type="ARBA" id="ARBA00022475"/>
    </source>
</evidence>
<dbReference type="InterPro" id="IPR005548">
    <property type="entry name" value="Cell_div_FtsQ/DivIB_C"/>
</dbReference>
<keyword evidence="7" id="KW-0131">Cell cycle</keyword>
<dbReference type="Gene3D" id="3.10.20.310">
    <property type="entry name" value="membrane protein fhac"/>
    <property type="match status" value="1"/>
</dbReference>
<evidence type="ECO:0000256" key="3">
    <source>
        <dbReference type="ARBA" id="ARBA00022618"/>
    </source>
</evidence>
<keyword evidence="4" id="KW-0812">Transmembrane</keyword>
<dbReference type="Pfam" id="PF03799">
    <property type="entry name" value="FtsQ_DivIB_C"/>
    <property type="match status" value="1"/>
</dbReference>
<name>A0A6J7NTD7_9ZZZZ</name>
<keyword evidence="3" id="KW-0132">Cell division</keyword>
<organism evidence="10">
    <name type="scientific">freshwater metagenome</name>
    <dbReference type="NCBI Taxonomy" id="449393"/>
    <lineage>
        <taxon>unclassified sequences</taxon>
        <taxon>metagenomes</taxon>
        <taxon>ecological metagenomes</taxon>
    </lineage>
</organism>
<reference evidence="10" key="1">
    <citation type="submission" date="2020-05" db="EMBL/GenBank/DDBJ databases">
        <authorList>
            <person name="Chiriac C."/>
            <person name="Salcher M."/>
            <person name="Ghai R."/>
            <person name="Kavagutti S V."/>
        </authorList>
    </citation>
    <scope>NUCLEOTIDE SEQUENCE</scope>
</reference>
<dbReference type="EMBL" id="CAFBPB010000006">
    <property type="protein sequence ID" value="CAB4995555.1"/>
    <property type="molecule type" value="Genomic_DNA"/>
</dbReference>
<protein>
    <submittedName>
        <fullName evidence="10">Unannotated protein</fullName>
    </submittedName>
</protein>
<evidence type="ECO:0000256" key="1">
    <source>
        <dbReference type="ARBA" id="ARBA00004370"/>
    </source>
</evidence>
<feature type="domain" description="POTRA" evidence="8">
    <location>
        <begin position="27"/>
        <end position="97"/>
    </location>
</feature>
<evidence type="ECO:0000256" key="7">
    <source>
        <dbReference type="ARBA" id="ARBA00023306"/>
    </source>
</evidence>
<dbReference type="InterPro" id="IPR034746">
    <property type="entry name" value="POTRA"/>
</dbReference>
<evidence type="ECO:0000259" key="8">
    <source>
        <dbReference type="PROSITE" id="PS51779"/>
    </source>
</evidence>
<comment type="subcellular location">
    <subcellularLocation>
        <location evidence="1">Membrane</location>
    </subcellularLocation>
</comment>
<keyword evidence="2" id="KW-1003">Cell membrane</keyword>
<dbReference type="InterPro" id="IPR013685">
    <property type="entry name" value="POTRA_FtsQ_type"/>
</dbReference>
<sequence>MRRTLKYLSLILILAGASYLLGWSSLLTVKSVEVIGAPNQKSISQVITFSGIAPGQKLARVEPRVIQTQVMNAKWIESASVSRNWLNGKVSIAVKAREAIFAFNGRYLDGSGTIFDLPDGVSAGSIGRIDAPTLELAQVGELVYQGLPIEMKNQLIGISITSRSRIDLTIKNGSQRVLVHWGDKSQTSLKVQVFQRLIALKENKKITVMDLIAPTAPIVK</sequence>
<proteinExistence type="predicted"/>
<dbReference type="Pfam" id="PF08478">
    <property type="entry name" value="POTRA_1"/>
    <property type="match status" value="1"/>
</dbReference>
<accession>A0A6J7NTD7</accession>
<evidence type="ECO:0000313" key="10">
    <source>
        <dbReference type="EMBL" id="CAB4995555.1"/>
    </source>
</evidence>
<evidence type="ECO:0000313" key="9">
    <source>
        <dbReference type="EMBL" id="CAB4932597.1"/>
    </source>
</evidence>
<evidence type="ECO:0000256" key="4">
    <source>
        <dbReference type="ARBA" id="ARBA00022692"/>
    </source>
</evidence>